<dbReference type="EMBL" id="WQLV01000005">
    <property type="protein sequence ID" value="MVO16161.1"/>
    <property type="molecule type" value="Genomic_DNA"/>
</dbReference>
<dbReference type="Pfam" id="PF01380">
    <property type="entry name" value="SIS"/>
    <property type="match status" value="1"/>
</dbReference>
<dbReference type="PROSITE" id="PS51071">
    <property type="entry name" value="HTH_RPIR"/>
    <property type="match status" value="1"/>
</dbReference>
<sequence>MYLSYRPHVVEESTVPADSTETNGVDLPPQKGQPGVADVISALYHHDGKLATQEQRVANYVKDHLEDISAMTIAELAGQCNVSTPTVIRFCRTLGCDGYREFKLRLAQNLAVSMQYLSADPKAGPTAGDSAIDQILNAINATANVMRRQIDPFVLDCAKAALLDTRHLLFAGIGGGSSTVAQEAANRFFRLGIPSMSTSDSYTLQMRAATLKEGDVLFLVSASGEADAIIGAAKIANNYGATTICITKPGTKLADVCSVPILVDLPEDRDIHKPTSSRYIHMIIVDALAMSVAQEMAHETTENLRRIRASLTAYHGRTGPQPLGD</sequence>
<evidence type="ECO:0000256" key="3">
    <source>
        <dbReference type="ARBA" id="ARBA00023163"/>
    </source>
</evidence>
<dbReference type="InterPro" id="IPR047640">
    <property type="entry name" value="RpiR-like"/>
</dbReference>
<dbReference type="GO" id="GO:0003700">
    <property type="term" value="F:DNA-binding transcription factor activity"/>
    <property type="evidence" value="ECO:0007669"/>
    <property type="project" value="InterPro"/>
</dbReference>
<keyword evidence="8" id="KW-1185">Reference proteome</keyword>
<dbReference type="Gene3D" id="1.10.10.10">
    <property type="entry name" value="Winged helix-like DNA-binding domain superfamily/Winged helix DNA-binding domain"/>
    <property type="match status" value="1"/>
</dbReference>
<dbReference type="InterPro" id="IPR001347">
    <property type="entry name" value="SIS_dom"/>
</dbReference>
<reference evidence="7 8" key="1">
    <citation type="submission" date="2019-12" db="EMBL/GenBank/DDBJ databases">
        <authorList>
            <person name="Zhang Y.-J."/>
        </authorList>
    </citation>
    <scope>NUCLEOTIDE SEQUENCE [LARGE SCALE GENOMIC DNA]</scope>
    <source>
        <strain evidence="7 8">CY05</strain>
    </source>
</reference>
<accession>A0A6L6WFU2</accession>
<gene>
    <name evidence="7" type="ORF">GO984_10080</name>
</gene>
<evidence type="ECO:0000256" key="2">
    <source>
        <dbReference type="ARBA" id="ARBA00023125"/>
    </source>
</evidence>
<organism evidence="7 8">
    <name type="scientific">Parasedimentitalea huanghaiensis</name>
    <dbReference type="NCBI Taxonomy" id="2682100"/>
    <lineage>
        <taxon>Bacteria</taxon>
        <taxon>Pseudomonadati</taxon>
        <taxon>Pseudomonadota</taxon>
        <taxon>Alphaproteobacteria</taxon>
        <taxon>Rhodobacterales</taxon>
        <taxon>Paracoccaceae</taxon>
        <taxon>Parasedimentitalea</taxon>
    </lineage>
</organism>
<dbReference type="InterPro" id="IPR035472">
    <property type="entry name" value="RpiR-like_SIS"/>
</dbReference>
<dbReference type="CDD" id="cd05013">
    <property type="entry name" value="SIS_RpiR"/>
    <property type="match status" value="1"/>
</dbReference>
<feature type="region of interest" description="Disordered" evidence="4">
    <location>
        <begin position="1"/>
        <end position="31"/>
    </location>
</feature>
<dbReference type="GO" id="GO:1901135">
    <property type="term" value="P:carbohydrate derivative metabolic process"/>
    <property type="evidence" value="ECO:0007669"/>
    <property type="project" value="InterPro"/>
</dbReference>
<name>A0A6L6WFU2_9RHOB</name>
<dbReference type="Pfam" id="PF01418">
    <property type="entry name" value="HTH_6"/>
    <property type="match status" value="1"/>
</dbReference>
<dbReference type="Proteomes" id="UP000478892">
    <property type="component" value="Unassembled WGS sequence"/>
</dbReference>
<dbReference type="SUPFAM" id="SSF53697">
    <property type="entry name" value="SIS domain"/>
    <property type="match status" value="1"/>
</dbReference>
<dbReference type="PANTHER" id="PTHR30514">
    <property type="entry name" value="GLUCOKINASE"/>
    <property type="match status" value="1"/>
</dbReference>
<keyword evidence="3" id="KW-0804">Transcription</keyword>
<evidence type="ECO:0000259" key="5">
    <source>
        <dbReference type="PROSITE" id="PS51071"/>
    </source>
</evidence>
<dbReference type="InterPro" id="IPR009057">
    <property type="entry name" value="Homeodomain-like_sf"/>
</dbReference>
<dbReference type="GO" id="GO:0097367">
    <property type="term" value="F:carbohydrate derivative binding"/>
    <property type="evidence" value="ECO:0007669"/>
    <property type="project" value="InterPro"/>
</dbReference>
<evidence type="ECO:0000313" key="8">
    <source>
        <dbReference type="Proteomes" id="UP000478892"/>
    </source>
</evidence>
<proteinExistence type="predicted"/>
<dbReference type="SUPFAM" id="SSF46689">
    <property type="entry name" value="Homeodomain-like"/>
    <property type="match status" value="1"/>
</dbReference>
<comment type="caution">
    <text evidence="7">The sequence shown here is derived from an EMBL/GenBank/DDBJ whole genome shotgun (WGS) entry which is preliminary data.</text>
</comment>
<evidence type="ECO:0000256" key="4">
    <source>
        <dbReference type="SAM" id="MobiDB-lite"/>
    </source>
</evidence>
<dbReference type="PROSITE" id="PS51464">
    <property type="entry name" value="SIS"/>
    <property type="match status" value="1"/>
</dbReference>
<evidence type="ECO:0000313" key="7">
    <source>
        <dbReference type="EMBL" id="MVO16161.1"/>
    </source>
</evidence>
<protein>
    <submittedName>
        <fullName evidence="7">SIS domain-containing protein</fullName>
    </submittedName>
</protein>
<feature type="domain" description="SIS" evidence="6">
    <location>
        <begin position="158"/>
        <end position="298"/>
    </location>
</feature>
<keyword evidence="2" id="KW-0238">DNA-binding</keyword>
<dbReference type="InterPro" id="IPR036388">
    <property type="entry name" value="WH-like_DNA-bd_sf"/>
</dbReference>
<dbReference type="GO" id="GO:0003677">
    <property type="term" value="F:DNA binding"/>
    <property type="evidence" value="ECO:0007669"/>
    <property type="project" value="UniProtKB-KW"/>
</dbReference>
<feature type="domain" description="HTH rpiR-type" evidence="5">
    <location>
        <begin position="37"/>
        <end position="113"/>
    </location>
</feature>
<dbReference type="InterPro" id="IPR000281">
    <property type="entry name" value="HTH_RpiR"/>
</dbReference>
<keyword evidence="1" id="KW-0805">Transcription regulation</keyword>
<dbReference type="InterPro" id="IPR046348">
    <property type="entry name" value="SIS_dom_sf"/>
</dbReference>
<dbReference type="Gene3D" id="3.40.50.10490">
    <property type="entry name" value="Glucose-6-phosphate isomerase like protein, domain 1"/>
    <property type="match status" value="1"/>
</dbReference>
<evidence type="ECO:0000256" key="1">
    <source>
        <dbReference type="ARBA" id="ARBA00023015"/>
    </source>
</evidence>
<dbReference type="PANTHER" id="PTHR30514:SF1">
    <property type="entry name" value="HTH-TYPE TRANSCRIPTIONAL REGULATOR HEXR-RELATED"/>
    <property type="match status" value="1"/>
</dbReference>
<evidence type="ECO:0000259" key="6">
    <source>
        <dbReference type="PROSITE" id="PS51464"/>
    </source>
</evidence>
<dbReference type="AlphaFoldDB" id="A0A6L6WFU2"/>